<name>A0A1Y1UL35_9FUNG</name>
<proteinExistence type="predicted"/>
<accession>A0A1Y1UL35</accession>
<evidence type="ECO:0000313" key="2">
    <source>
        <dbReference type="EMBL" id="ORX38773.1"/>
    </source>
</evidence>
<keyword evidence="1" id="KW-0472">Membrane</keyword>
<comment type="caution">
    <text evidence="2">The sequence shown here is derived from an EMBL/GenBank/DDBJ whole genome shotgun (WGS) entry which is preliminary data.</text>
</comment>
<evidence type="ECO:0000256" key="1">
    <source>
        <dbReference type="SAM" id="Phobius"/>
    </source>
</evidence>
<gene>
    <name evidence="2" type="ORF">BCR32DRAFT_252045</name>
</gene>
<dbReference type="EMBL" id="MCFG01000901">
    <property type="protein sequence ID" value="ORX38773.1"/>
    <property type="molecule type" value="Genomic_DNA"/>
</dbReference>
<reference evidence="2 3" key="1">
    <citation type="submission" date="2016-08" db="EMBL/GenBank/DDBJ databases">
        <title>A Parts List for Fungal Cellulosomes Revealed by Comparative Genomics.</title>
        <authorList>
            <consortium name="DOE Joint Genome Institute"/>
            <person name="Haitjema C.H."/>
            <person name="Gilmore S.P."/>
            <person name="Henske J.K."/>
            <person name="Solomon K.V."/>
            <person name="De Groot R."/>
            <person name="Kuo A."/>
            <person name="Mondo S.J."/>
            <person name="Salamov A.A."/>
            <person name="Labutti K."/>
            <person name="Zhao Z."/>
            <person name="Chiniquy J."/>
            <person name="Barry K."/>
            <person name="Brewer H.M."/>
            <person name="Purvine S.O."/>
            <person name="Wright A.T."/>
            <person name="Boxma B."/>
            <person name="Van Alen T."/>
            <person name="Hackstein J.H."/>
            <person name="Baker S.E."/>
            <person name="Grigoriev I.V."/>
            <person name="O'Malley M.A."/>
        </authorList>
    </citation>
    <scope>NUCLEOTIDE SEQUENCE [LARGE SCALE GENOMIC DNA]</scope>
    <source>
        <strain evidence="2 3">S4</strain>
    </source>
</reference>
<dbReference type="Gene3D" id="3.20.20.80">
    <property type="entry name" value="Glycosidases"/>
    <property type="match status" value="1"/>
</dbReference>
<organism evidence="2 3">
    <name type="scientific">Anaeromyces robustus</name>
    <dbReference type="NCBI Taxonomy" id="1754192"/>
    <lineage>
        <taxon>Eukaryota</taxon>
        <taxon>Fungi</taxon>
        <taxon>Fungi incertae sedis</taxon>
        <taxon>Chytridiomycota</taxon>
        <taxon>Chytridiomycota incertae sedis</taxon>
        <taxon>Neocallimastigomycetes</taxon>
        <taxon>Neocallimastigales</taxon>
        <taxon>Neocallimastigaceae</taxon>
        <taxon>Anaeromyces</taxon>
    </lineage>
</organism>
<reference evidence="2 3" key="2">
    <citation type="submission" date="2016-08" db="EMBL/GenBank/DDBJ databases">
        <title>Pervasive Adenine N6-methylation of Active Genes in Fungi.</title>
        <authorList>
            <consortium name="DOE Joint Genome Institute"/>
            <person name="Mondo S.J."/>
            <person name="Dannebaum R.O."/>
            <person name="Kuo R.C."/>
            <person name="Labutti K."/>
            <person name="Haridas S."/>
            <person name="Kuo A."/>
            <person name="Salamov A."/>
            <person name="Ahrendt S.R."/>
            <person name="Lipzen A."/>
            <person name="Sullivan W."/>
            <person name="Andreopoulos W.B."/>
            <person name="Clum A."/>
            <person name="Lindquist E."/>
            <person name="Daum C."/>
            <person name="Ramamoorthy G.K."/>
            <person name="Gryganskyi A."/>
            <person name="Culley D."/>
            <person name="Magnuson J.K."/>
            <person name="James T.Y."/>
            <person name="O'Malley M.A."/>
            <person name="Stajich J.E."/>
            <person name="Spatafora J.W."/>
            <person name="Visel A."/>
            <person name="Grigoriev I.V."/>
        </authorList>
    </citation>
    <scope>NUCLEOTIDE SEQUENCE [LARGE SCALE GENOMIC DNA]</scope>
    <source>
        <strain evidence="2 3">S4</strain>
    </source>
</reference>
<evidence type="ECO:0000313" key="3">
    <source>
        <dbReference type="Proteomes" id="UP000193944"/>
    </source>
</evidence>
<keyword evidence="1" id="KW-1133">Transmembrane helix</keyword>
<dbReference type="Proteomes" id="UP000193944">
    <property type="component" value="Unassembled WGS sequence"/>
</dbReference>
<dbReference type="AlphaFoldDB" id="A0A1Y1UL35"/>
<keyword evidence="1" id="KW-0812">Transmembrane</keyword>
<keyword evidence="3" id="KW-1185">Reference proteome</keyword>
<protein>
    <submittedName>
        <fullName evidence="2">Uncharacterized protein</fullName>
    </submittedName>
</protein>
<feature type="transmembrane region" description="Helical" evidence="1">
    <location>
        <begin position="114"/>
        <end position="132"/>
    </location>
</feature>
<sequence>MIKENGYILWYSRPPYSDSTIPDIKQYDYSEIGKIWQYSFKGKIAGISEDVDLDVYYGKFDETVVTANYDKNSEADQCPNRITEYKYEETTINNGDISDNNLNSNGFENIKYSSLQYTFSALILLITLWIYILY</sequence>